<feature type="region of interest" description="Disordered" evidence="1">
    <location>
        <begin position="1"/>
        <end position="39"/>
    </location>
</feature>
<dbReference type="InterPro" id="IPR035979">
    <property type="entry name" value="RBD_domain_sf"/>
</dbReference>
<dbReference type="Proteomes" id="UP000029964">
    <property type="component" value="Unassembled WGS sequence"/>
</dbReference>
<name>A0A086SVY4_HAPC1</name>
<dbReference type="STRING" id="857340.A0A086SVY4"/>
<evidence type="ECO:0000313" key="2">
    <source>
        <dbReference type="EMBL" id="KFH41266.1"/>
    </source>
</evidence>
<protein>
    <recommendedName>
        <fullName evidence="4">RRM domain-containing protein</fullName>
    </recommendedName>
</protein>
<evidence type="ECO:0000256" key="1">
    <source>
        <dbReference type="SAM" id="MobiDB-lite"/>
    </source>
</evidence>
<dbReference type="AlphaFoldDB" id="A0A086SVY4"/>
<dbReference type="SUPFAM" id="SSF54928">
    <property type="entry name" value="RNA-binding domain, RBD"/>
    <property type="match status" value="1"/>
</dbReference>
<gene>
    <name evidence="2" type="ORF">ACRE_080190</name>
</gene>
<feature type="region of interest" description="Disordered" evidence="1">
    <location>
        <begin position="62"/>
        <end position="141"/>
    </location>
</feature>
<dbReference type="InterPro" id="IPR012677">
    <property type="entry name" value="Nucleotide-bd_a/b_plait_sf"/>
</dbReference>
<proteinExistence type="predicted"/>
<dbReference type="Gene3D" id="3.30.70.330">
    <property type="match status" value="1"/>
</dbReference>
<evidence type="ECO:0008006" key="4">
    <source>
        <dbReference type="Google" id="ProtNLM"/>
    </source>
</evidence>
<dbReference type="GO" id="GO:0003676">
    <property type="term" value="F:nucleic acid binding"/>
    <property type="evidence" value="ECO:0007669"/>
    <property type="project" value="InterPro"/>
</dbReference>
<organism evidence="2 3">
    <name type="scientific">Hapsidospora chrysogenum (strain ATCC 11550 / CBS 779.69 / DSM 880 / IAM 14645 / JCM 23072 / IMI 49137)</name>
    <name type="common">Acremonium chrysogenum</name>
    <dbReference type="NCBI Taxonomy" id="857340"/>
    <lineage>
        <taxon>Eukaryota</taxon>
        <taxon>Fungi</taxon>
        <taxon>Dikarya</taxon>
        <taxon>Ascomycota</taxon>
        <taxon>Pezizomycotina</taxon>
        <taxon>Sordariomycetes</taxon>
        <taxon>Hypocreomycetidae</taxon>
        <taxon>Hypocreales</taxon>
        <taxon>Bionectriaceae</taxon>
        <taxon>Hapsidospora</taxon>
    </lineage>
</organism>
<dbReference type="HOGENOM" id="CLU_017544_1_0_1"/>
<keyword evidence="3" id="KW-1185">Reference proteome</keyword>
<comment type="caution">
    <text evidence="2">The sequence shown here is derived from an EMBL/GenBank/DDBJ whole genome shotgun (WGS) entry which is preliminary data.</text>
</comment>
<dbReference type="EMBL" id="JPKY01000137">
    <property type="protein sequence ID" value="KFH41266.1"/>
    <property type="molecule type" value="Genomic_DNA"/>
</dbReference>
<dbReference type="OrthoDB" id="336240at2759"/>
<reference evidence="3" key="1">
    <citation type="journal article" date="2014" name="Genome Announc.">
        <title>Genome sequence and annotation of Acremonium chrysogenum, producer of the beta-lactam antibiotic cephalosporin C.</title>
        <authorList>
            <person name="Terfehr D."/>
            <person name="Dahlmann T.A."/>
            <person name="Specht T."/>
            <person name="Zadra I."/>
            <person name="Kuernsteiner H."/>
            <person name="Kueck U."/>
        </authorList>
    </citation>
    <scope>NUCLEOTIDE SEQUENCE [LARGE SCALE GENOMIC DNA]</scope>
    <source>
        <strain evidence="3">ATCC 11550 / CBS 779.69 / DSM 880 / IAM 14645 / JCM 23072 / IMI 49137</strain>
    </source>
</reference>
<dbReference type="CDD" id="cd12254">
    <property type="entry name" value="RRM_hnRNPH_ESRPs_RBM12_like"/>
    <property type="match status" value="1"/>
</dbReference>
<accession>A0A086SVY4</accession>
<sequence length="558" mass="62514">MDTPRMTVGGQSNGQVPDPTNIASAPGHDRTTSQGTVYAVPTSYHANGNAKVCIPQSHSLDNVHSVASPESHHSDGSDPGGDEVFSPASQAGRMTEPRNYAPRTSGKPLGQEPPPRFNLSVVPYGGQGDNKDPFHDGNGASGGVVGHPPVVVGSVPQCAQVQRSEKLRRLLATPSGVPSFSTAMHPDNFPFVESCRTDKAINHGVVKIRNIPFATKRAEVIAFLGRNSRILNDADEPVHIIMERVTSKTMDAYVEFCTLEDAMKAVERHNNNVRSGRHSRLGDRPVEVELSSQAHLMRDLFPLAAGVLWNGATPEFKPHNPREPWENFKGFISEEEMVMLVKHVEVPHRSPFSKECPQRPYECLISTLRKFPWSFTDRITISQRRALFKATCELVRILNRAVTKGDDVVNLNMQLFRRLTTTAMSCPGFTPLMKDDLAWMVNMSDAEQRRYGQPPSAHGWRHQYALAPKRDFPFDVIEWYIAVIREQTQRDMMTRPVRERNDLQEKARDTDMHWGYFWVELGYEHWMGPGFDAMTLAHAANAEFSAVERILSRALPNY</sequence>
<evidence type="ECO:0000313" key="3">
    <source>
        <dbReference type="Proteomes" id="UP000029964"/>
    </source>
</evidence>